<accession>A0A1L4D259</accession>
<dbReference type="InterPro" id="IPR020845">
    <property type="entry name" value="AMP-binding_CS"/>
</dbReference>
<dbReference type="STRING" id="1915309.AXG55_10375"/>
<dbReference type="PROSITE" id="PS00455">
    <property type="entry name" value="AMP_BINDING"/>
    <property type="match status" value="1"/>
</dbReference>
<dbReference type="Pfam" id="PF00550">
    <property type="entry name" value="PP-binding"/>
    <property type="match status" value="1"/>
</dbReference>
<dbReference type="AlphaFoldDB" id="A0A1L4D259"/>
<dbReference type="InterPro" id="IPR010071">
    <property type="entry name" value="AA_adenyl_dom"/>
</dbReference>
<gene>
    <name evidence="5" type="ORF">AXG55_10375</name>
</gene>
<dbReference type="EMBL" id="CP017834">
    <property type="protein sequence ID" value="APJ04289.1"/>
    <property type="molecule type" value="Genomic_DNA"/>
</dbReference>
<evidence type="ECO:0000313" key="5">
    <source>
        <dbReference type="EMBL" id="APJ04289.1"/>
    </source>
</evidence>
<dbReference type="PANTHER" id="PTHR45527">
    <property type="entry name" value="NONRIBOSOMAL PEPTIDE SYNTHETASE"/>
    <property type="match status" value="1"/>
</dbReference>
<dbReference type="FunFam" id="3.40.50.980:FF:000001">
    <property type="entry name" value="Non-ribosomal peptide synthetase"/>
    <property type="match status" value="1"/>
</dbReference>
<dbReference type="GO" id="GO:0043041">
    <property type="term" value="P:amino acid activation for nonribosomal peptide biosynthetic process"/>
    <property type="evidence" value="ECO:0007669"/>
    <property type="project" value="TreeGrafter"/>
</dbReference>
<dbReference type="GO" id="GO:0044550">
    <property type="term" value="P:secondary metabolite biosynthetic process"/>
    <property type="evidence" value="ECO:0007669"/>
    <property type="project" value="TreeGrafter"/>
</dbReference>
<dbReference type="InterPro" id="IPR006162">
    <property type="entry name" value="Ppantetheine_attach_site"/>
</dbReference>
<reference evidence="5 6" key="1">
    <citation type="submission" date="2016-10" db="EMBL/GenBank/DDBJ databases">
        <title>Silvanigrella aquatica sp. nov., isolated from a freshwater lake located in the Black Forest, Germany, description of Silvanigrellaceae fam. nov., Silvanigrellales ord. nov., reclassification of the order Bdellovibrionales in the class Oligoflexia, reclassification of the families Bacteriovoracaceae and Halobacteriovoraceae in the new order Bacteriovoracales ord. nov., and reclassification of the family Pseudobacteriovoracaceae in the order Oligoflexiales.</title>
        <authorList>
            <person name="Hahn M.W."/>
            <person name="Schmidt J."/>
            <person name="Koll U."/>
            <person name="Rohde M."/>
            <person name="Verbag S."/>
            <person name="Pitt A."/>
            <person name="Nakai R."/>
            <person name="Naganuma T."/>
            <person name="Lang E."/>
        </authorList>
    </citation>
    <scope>NUCLEOTIDE SEQUENCE [LARGE SCALE GENOMIC DNA]</scope>
    <source>
        <strain evidence="5 6">MWH-Nonnen-W8red</strain>
    </source>
</reference>
<dbReference type="SUPFAM" id="SSF56801">
    <property type="entry name" value="Acetyl-CoA synthetase-like"/>
    <property type="match status" value="1"/>
</dbReference>
<name>A0A1L4D259_9BACT</name>
<evidence type="ECO:0000313" key="6">
    <source>
        <dbReference type="Proteomes" id="UP000184731"/>
    </source>
</evidence>
<dbReference type="Gene3D" id="1.10.1200.10">
    <property type="entry name" value="ACP-like"/>
    <property type="match status" value="1"/>
</dbReference>
<dbReference type="GO" id="GO:0031177">
    <property type="term" value="F:phosphopantetheine binding"/>
    <property type="evidence" value="ECO:0007669"/>
    <property type="project" value="TreeGrafter"/>
</dbReference>
<dbReference type="InterPro" id="IPR001242">
    <property type="entry name" value="Condensation_dom"/>
</dbReference>
<dbReference type="InterPro" id="IPR045851">
    <property type="entry name" value="AMP-bd_C_sf"/>
</dbReference>
<dbReference type="PANTHER" id="PTHR45527:SF1">
    <property type="entry name" value="FATTY ACID SYNTHASE"/>
    <property type="match status" value="1"/>
</dbReference>
<evidence type="ECO:0000259" key="4">
    <source>
        <dbReference type="PROSITE" id="PS50075"/>
    </source>
</evidence>
<dbReference type="PROSITE" id="PS50075">
    <property type="entry name" value="CARRIER"/>
    <property type="match status" value="1"/>
</dbReference>
<dbReference type="InterPro" id="IPR036736">
    <property type="entry name" value="ACP-like_sf"/>
</dbReference>
<dbReference type="GO" id="GO:0005737">
    <property type="term" value="C:cytoplasm"/>
    <property type="evidence" value="ECO:0007669"/>
    <property type="project" value="TreeGrafter"/>
</dbReference>
<dbReference type="Gene3D" id="3.30.559.30">
    <property type="entry name" value="Nonribosomal peptide synthetase, condensation domain"/>
    <property type="match status" value="1"/>
</dbReference>
<keyword evidence="3" id="KW-0597">Phosphoprotein</keyword>
<dbReference type="SUPFAM" id="SSF52777">
    <property type="entry name" value="CoA-dependent acyltransferases"/>
    <property type="match status" value="1"/>
</dbReference>
<evidence type="ECO:0000256" key="2">
    <source>
        <dbReference type="ARBA" id="ARBA00022450"/>
    </source>
</evidence>
<feature type="domain" description="Carrier" evidence="4">
    <location>
        <begin position="933"/>
        <end position="1006"/>
    </location>
</feature>
<dbReference type="Proteomes" id="UP000184731">
    <property type="component" value="Chromosome"/>
</dbReference>
<dbReference type="Gene3D" id="2.30.38.10">
    <property type="entry name" value="Luciferase, Domain 3"/>
    <property type="match status" value="1"/>
</dbReference>
<proteinExistence type="predicted"/>
<organism evidence="5 6">
    <name type="scientific">Silvanigrella aquatica</name>
    <dbReference type="NCBI Taxonomy" id="1915309"/>
    <lineage>
        <taxon>Bacteria</taxon>
        <taxon>Pseudomonadati</taxon>
        <taxon>Bdellovibrionota</taxon>
        <taxon>Oligoflexia</taxon>
        <taxon>Silvanigrellales</taxon>
        <taxon>Silvanigrellaceae</taxon>
        <taxon>Silvanigrella</taxon>
    </lineage>
</organism>
<evidence type="ECO:0000256" key="3">
    <source>
        <dbReference type="ARBA" id="ARBA00022553"/>
    </source>
</evidence>
<sequence>MNKEIIAPKFLLPYYYSWKISKKSRKYNVCFSYTLNSFVNTQKLRAAIEILVELRPNLRAHFKLTHNCIKYAVNKNLPPIFKNINIKNEEDYYKKINELMNEEHNLHQGSLLKCTFINRLYNNDNVIFFNIHHAVIDGSTVDKFLEDICKIYNGICPQKESDNEHINSLLKLSKLEQKIDDKDLKKYINKVNEINNKNEKYIFDEKSDIISSRGKIDNEKSIKIEQFLKYHNISGFNFFLLSWCIFEAKLFNKNGLIVTYPINIKNHKDENGCMVNTINYPFQYNNQISILNVIDEFLQNIPVLKKLRYVNFLDYIQSNDINNSHFTNSQYAKFKPLELENEIYNPITYPQMANSAFGMKYMCDGRNFYFLSDCYKDILPENISKNLCHRFINFIEKLIKNPQKNLSNIDILFEKEYYKIVSDFNKTEKAYTNNKSISKKFEDIAEKFSDKLAAIDEFKSFTYLKLNQLANQLGRTLIQKNIKQTDIVPILIDNRIEMLIGILAVLKVGAAYLPISHDTPLERIKNILNESNSKVMLSIPNLSIELENNIHIINLFDQNNFHENTSNLDISVSEKNAAYVIFTSGSTGKPKGVVIENKSIINLIEFLMNKCNISDNDNISKYSSFSFDASVIEIYTTLLSGATLYFVPNDIRIDVHKINSYFNLNNITFSFLPTQFAEIFTSLNNYSLKNLIIGGDKMKVYNNINYNLINAYGPTEASVCTTVFDVNKNSKNIPIGKPIQNAKVYILNKDLSLCLNNTEGEIYIGGEILAQKYLNNEKLTNEKFIPNPFQTLEEKIQGINARIYKTGDLGKINDDYNLLITGRSDFQIKINGFRIESGEIENQMLLINEIRNVCIIDFKDKSDQKYLCAYYESNNILDTDYLRNFLKKSLPYYMIPRVFQHMNFFPINNNGKIDRKKLPEPNLKKYISNNNIVPKNEKEILIAKIFSDILEIDNLSTSDDFFQLGGNSLKAIHLTSKLQQYFDVDVSKVFIFRTIQNLSNSLAYKN</sequence>
<dbReference type="NCBIfam" id="TIGR01733">
    <property type="entry name" value="AA-adenyl-dom"/>
    <property type="match status" value="1"/>
</dbReference>
<evidence type="ECO:0000256" key="1">
    <source>
        <dbReference type="ARBA" id="ARBA00001957"/>
    </source>
</evidence>
<keyword evidence="2" id="KW-0596">Phosphopantetheine</keyword>
<protein>
    <recommendedName>
        <fullName evidence="4">Carrier domain-containing protein</fullName>
    </recommendedName>
</protein>
<dbReference type="Gene3D" id="3.40.50.980">
    <property type="match status" value="2"/>
</dbReference>
<keyword evidence="6" id="KW-1185">Reference proteome</keyword>
<dbReference type="Gene3D" id="3.30.559.10">
    <property type="entry name" value="Chloramphenicol acetyltransferase-like domain"/>
    <property type="match status" value="1"/>
</dbReference>
<dbReference type="Pfam" id="PF00501">
    <property type="entry name" value="AMP-binding"/>
    <property type="match status" value="1"/>
</dbReference>
<dbReference type="InterPro" id="IPR009081">
    <property type="entry name" value="PP-bd_ACP"/>
</dbReference>
<dbReference type="KEGG" id="saqi:AXG55_10375"/>
<dbReference type="Gene3D" id="3.30.300.30">
    <property type="match status" value="1"/>
</dbReference>
<dbReference type="PROSITE" id="PS00012">
    <property type="entry name" value="PHOSPHOPANTETHEINE"/>
    <property type="match status" value="1"/>
</dbReference>
<dbReference type="OrthoDB" id="9757540at2"/>
<dbReference type="InterPro" id="IPR000873">
    <property type="entry name" value="AMP-dep_synth/lig_dom"/>
</dbReference>
<dbReference type="RefSeq" id="WP_148698045.1">
    <property type="nucleotide sequence ID" value="NZ_CP017834.1"/>
</dbReference>
<dbReference type="InterPro" id="IPR023213">
    <property type="entry name" value="CAT-like_dom_sf"/>
</dbReference>
<dbReference type="GO" id="GO:0003824">
    <property type="term" value="F:catalytic activity"/>
    <property type="evidence" value="ECO:0007669"/>
    <property type="project" value="InterPro"/>
</dbReference>
<dbReference type="SUPFAM" id="SSF47336">
    <property type="entry name" value="ACP-like"/>
    <property type="match status" value="1"/>
</dbReference>
<dbReference type="Pfam" id="PF00668">
    <property type="entry name" value="Condensation"/>
    <property type="match status" value="1"/>
</dbReference>
<comment type="cofactor">
    <cofactor evidence="1">
        <name>pantetheine 4'-phosphate</name>
        <dbReference type="ChEBI" id="CHEBI:47942"/>
    </cofactor>
</comment>